<dbReference type="GO" id="GO:0005737">
    <property type="term" value="C:cytoplasm"/>
    <property type="evidence" value="ECO:0007669"/>
    <property type="project" value="UniProtKB-SubCell"/>
</dbReference>
<keyword evidence="4" id="KW-1185">Reference proteome</keyword>
<evidence type="ECO:0000313" key="4">
    <source>
        <dbReference type="Proteomes" id="UP000292298"/>
    </source>
</evidence>
<dbReference type="PANTHER" id="PTHR38693">
    <property type="entry name" value="UBIQUINONE BIOSYNTHESIS PROTEIN UBIJ"/>
    <property type="match status" value="1"/>
</dbReference>
<dbReference type="AlphaFoldDB" id="A0A4Q8D2E4"/>
<organism evidence="3 4">
    <name type="scientific">Spiribacter vilamensis</name>
    <dbReference type="NCBI Taxonomy" id="531306"/>
    <lineage>
        <taxon>Bacteria</taxon>
        <taxon>Pseudomonadati</taxon>
        <taxon>Pseudomonadota</taxon>
        <taxon>Gammaproteobacteria</taxon>
        <taxon>Chromatiales</taxon>
        <taxon>Ectothiorhodospiraceae</taxon>
        <taxon>Spiribacter</taxon>
    </lineage>
</organism>
<accession>A0A4Q8D2E4</accession>
<dbReference type="PANTHER" id="PTHR38693:SF1">
    <property type="entry name" value="UBIQUINONE BIOSYNTHESIS ACCESSORY FACTOR UBIJ"/>
    <property type="match status" value="1"/>
</dbReference>
<proteinExistence type="inferred from homology"/>
<feature type="domain" description="SCP2" evidence="2">
    <location>
        <begin position="21"/>
        <end position="116"/>
    </location>
</feature>
<dbReference type="Proteomes" id="UP000292298">
    <property type="component" value="Unassembled WGS sequence"/>
</dbReference>
<comment type="subcellular location">
    <subcellularLocation>
        <location evidence="1">Cytoplasm</location>
    </subcellularLocation>
</comment>
<keyword evidence="1" id="KW-0831">Ubiquinone biosynthesis</keyword>
<comment type="caution">
    <text evidence="3">The sequence shown here is derived from an EMBL/GenBank/DDBJ whole genome shotgun (WGS) entry which is preliminary data.</text>
</comment>
<evidence type="ECO:0000259" key="2">
    <source>
        <dbReference type="Pfam" id="PF02036"/>
    </source>
</evidence>
<evidence type="ECO:0000256" key="1">
    <source>
        <dbReference type="HAMAP-Rule" id="MF_02215"/>
    </source>
</evidence>
<dbReference type="InterPro" id="IPR038989">
    <property type="entry name" value="UbiJ"/>
</dbReference>
<dbReference type="RefSeq" id="WP_130503735.1">
    <property type="nucleotide sequence ID" value="NZ_SHLI01000001.1"/>
</dbReference>
<keyword evidence="3" id="KW-0830">Ubiquinone</keyword>
<gene>
    <name evidence="1" type="primary">ubiJ</name>
    <name evidence="3" type="ORF">EV698_1796</name>
</gene>
<comment type="function">
    <text evidence="1">Required for ubiquinone (coenzyme Q) biosynthesis. Binds hydrophobic ubiquinone biosynthetic intermediates via its SCP2 domain and is essential for the stability of the Ubi complex. May constitute a docking platform where Ubi enzymes assemble and access their SCP2-bound polyprenyl substrates.</text>
</comment>
<comment type="similarity">
    <text evidence="1">Belongs to the UbiJ family.</text>
</comment>
<dbReference type="OrthoDB" id="9796077at2"/>
<comment type="pathway">
    <text evidence="1">Cofactor biosynthesis; ubiquinone biosynthesis.</text>
</comment>
<sequence>MRSTTAMSTEWLPLGLIESGINRILHLDPATPERLAPLNGRELGLRLTEPAVALRVAFSDEGLTLISDGTDMNDCDVVLEASLAGLTGLILSRGRRSRDVSFRGDIGTIQEVRTLFSELDVDLEAQLAQLVGEAGAAQVATGLREGGRWGQRSADTLLRNAVELATEERRWLPTAIEVRHFLADVDHVREDVDRLEARLRRLERRGGRS</sequence>
<dbReference type="EMBL" id="SHLI01000001">
    <property type="protein sequence ID" value="RZU99504.1"/>
    <property type="molecule type" value="Genomic_DNA"/>
</dbReference>
<dbReference type="GO" id="GO:0006744">
    <property type="term" value="P:ubiquinone biosynthetic process"/>
    <property type="evidence" value="ECO:0007669"/>
    <property type="project" value="UniProtKB-UniRule"/>
</dbReference>
<dbReference type="UniPathway" id="UPA00232"/>
<protein>
    <recommendedName>
        <fullName evidence="1">Ubiquinone biosynthesis accessory factor UbiJ</fullName>
    </recommendedName>
</protein>
<dbReference type="InterPro" id="IPR003033">
    <property type="entry name" value="SCP2_sterol-bd_dom"/>
</dbReference>
<dbReference type="Pfam" id="PF02036">
    <property type="entry name" value="SCP2"/>
    <property type="match status" value="1"/>
</dbReference>
<name>A0A4Q8D2E4_9GAMM</name>
<evidence type="ECO:0000313" key="3">
    <source>
        <dbReference type="EMBL" id="RZU99504.1"/>
    </source>
</evidence>
<keyword evidence="1" id="KW-0963">Cytoplasm</keyword>
<dbReference type="HAMAP" id="MF_02215">
    <property type="entry name" value="UbiJ"/>
    <property type="match status" value="1"/>
</dbReference>
<reference evidence="3 4" key="1">
    <citation type="submission" date="2019-02" db="EMBL/GenBank/DDBJ databases">
        <title>Genomic Encyclopedia of Type Strains, Phase IV (KMG-IV): sequencing the most valuable type-strain genomes for metagenomic binning, comparative biology and taxonomic classification.</title>
        <authorList>
            <person name="Goeker M."/>
        </authorList>
    </citation>
    <scope>NUCLEOTIDE SEQUENCE [LARGE SCALE GENOMIC DNA]</scope>
    <source>
        <strain evidence="3 4">DSM 21056</strain>
    </source>
</reference>